<organism evidence="2">
    <name type="scientific">Ixodes ricinus</name>
    <name type="common">Common tick</name>
    <name type="synonym">Acarus ricinus</name>
    <dbReference type="NCBI Taxonomy" id="34613"/>
    <lineage>
        <taxon>Eukaryota</taxon>
        <taxon>Metazoa</taxon>
        <taxon>Ecdysozoa</taxon>
        <taxon>Arthropoda</taxon>
        <taxon>Chelicerata</taxon>
        <taxon>Arachnida</taxon>
        <taxon>Acari</taxon>
        <taxon>Parasitiformes</taxon>
        <taxon>Ixodida</taxon>
        <taxon>Ixodoidea</taxon>
        <taxon>Ixodidae</taxon>
        <taxon>Ixodinae</taxon>
        <taxon>Ixodes</taxon>
    </lineage>
</organism>
<evidence type="ECO:0000313" key="2">
    <source>
        <dbReference type="EMBL" id="JAA69242.1"/>
    </source>
</evidence>
<proteinExistence type="evidence at transcript level"/>
<keyword evidence="1" id="KW-0732">Signal</keyword>
<name>A0A0K8RDL0_IXORI</name>
<feature type="signal peptide" evidence="1">
    <location>
        <begin position="1"/>
        <end position="17"/>
    </location>
</feature>
<accession>A0A0K8RDL0</accession>
<protein>
    <submittedName>
        <fullName evidence="2">Putative ixodes 10 kDa peptide protein</fullName>
    </submittedName>
</protein>
<feature type="chain" id="PRO_5005517336" evidence="1">
    <location>
        <begin position="18"/>
        <end position="93"/>
    </location>
</feature>
<dbReference type="EMBL" id="GADI01004566">
    <property type="protein sequence ID" value="JAA69242.1"/>
    <property type="molecule type" value="mRNA"/>
</dbReference>
<dbReference type="AlphaFoldDB" id="A0A0K8RDL0"/>
<evidence type="ECO:0000256" key="1">
    <source>
        <dbReference type="SAM" id="SignalP"/>
    </source>
</evidence>
<reference evidence="2" key="1">
    <citation type="submission" date="2012-12" db="EMBL/GenBank/DDBJ databases">
        <title>Identification and characterization of a phenylalanine ammonia-lyase gene family in Isatis indigotica Fort.</title>
        <authorList>
            <person name="Liu Q."/>
            <person name="Chen J."/>
            <person name="Zhou X."/>
            <person name="Di P."/>
            <person name="Xiao Y."/>
            <person name="Xuan H."/>
            <person name="Zhang L."/>
            <person name="Chen W."/>
        </authorList>
    </citation>
    <scope>NUCLEOTIDE SEQUENCE</scope>
    <source>
        <tissue evidence="2">Salivary gland</tissue>
    </source>
</reference>
<sequence>MQLVVFALVLILPALQSEGFLSGTELHEDCMDIIDKYGDISCKLGGFGTLKDIDPSTCQLECSGNGRTKLPDGVCSNNDLKLATNNYKEEQRT</sequence>